<name>A0ABR9Y9Q2_9PROT</name>
<proteinExistence type="predicted"/>
<dbReference type="RefSeq" id="WP_194260902.1">
    <property type="nucleotide sequence ID" value="NZ_JABCQG010000043.1"/>
</dbReference>
<dbReference type="InterPro" id="IPR000421">
    <property type="entry name" value="FA58C"/>
</dbReference>
<dbReference type="InterPro" id="IPR008979">
    <property type="entry name" value="Galactose-bd-like_sf"/>
</dbReference>
<feature type="domain" description="F5/8 type C" evidence="1">
    <location>
        <begin position="260"/>
        <end position="411"/>
    </location>
</feature>
<dbReference type="Gene3D" id="2.60.120.260">
    <property type="entry name" value="Galactose-binding domain-like"/>
    <property type="match status" value="1"/>
</dbReference>
<keyword evidence="3" id="KW-1185">Reference proteome</keyword>
<dbReference type="Proteomes" id="UP000623107">
    <property type="component" value="Unassembled WGS sequence"/>
</dbReference>
<organism evidence="2 3">
    <name type="scientific">Gluconobacter vitians</name>
    <dbReference type="NCBI Taxonomy" id="2728102"/>
    <lineage>
        <taxon>Bacteria</taxon>
        <taxon>Pseudomonadati</taxon>
        <taxon>Pseudomonadota</taxon>
        <taxon>Alphaproteobacteria</taxon>
        <taxon>Acetobacterales</taxon>
        <taxon>Acetobacteraceae</taxon>
        <taxon>Gluconobacter</taxon>
    </lineage>
</organism>
<dbReference type="PROSITE" id="PS50022">
    <property type="entry name" value="FA58C_3"/>
    <property type="match status" value="1"/>
</dbReference>
<sequence length="411" mass="46950">MLSGSETTTTEQVGRYTLSHYADNPEIVVVVFASAGARFGGPIEEFKGSLRKYGVSMLFVRDRDASWFHEPETPDMFAKVAEMIRPYKKVAVLGESMGGSGALIFPRFFDKIDRTLAFSPLYSFAYPFNQFAASWNNDVPPRYWAFDSEDQNARAHSVLLYGTRQWQDTAHAGLYSLQGYPVLMVNGSGHLVASYLKKGYQQNYLSLLLKNFLDFSKPFNAESARSVLEPVLATYGIDEREWNFEASMKRAHLRVGDVPFAPPPPGCIDLALNRPADQSSICQYSAGTTTQEDSARAVSDHVPEFYAFHTDLESNPWWKIDLEDIREIEEIRIYNRIDRDSERGLRFSIEIFENEGWTTVFEKDNDNMFGGIDGHPFIWRPEEPLKAREIRIKSLAMEDFLHYQKIEIFGK</sequence>
<reference evidence="2" key="2">
    <citation type="submission" date="2020-11" db="EMBL/GenBank/DDBJ databases">
        <title>Description of novel Gluconobacter species.</title>
        <authorList>
            <person name="Cleenwerck I."/>
            <person name="Cnockaert M."/>
            <person name="Borremans W."/>
            <person name="Wieme A.D."/>
            <person name="De Vuyst L."/>
            <person name="Vandamme P."/>
        </authorList>
    </citation>
    <scope>NUCLEOTIDE SEQUENCE</scope>
    <source>
        <strain evidence="2">LMG 31484</strain>
    </source>
</reference>
<dbReference type="Pfam" id="PF00754">
    <property type="entry name" value="F5_F8_type_C"/>
    <property type="match status" value="1"/>
</dbReference>
<gene>
    <name evidence="2" type="ORF">HKD24_14600</name>
</gene>
<dbReference type="EMBL" id="JABCQG010000043">
    <property type="protein sequence ID" value="MBF0860411.1"/>
    <property type="molecule type" value="Genomic_DNA"/>
</dbReference>
<dbReference type="SUPFAM" id="SSF49785">
    <property type="entry name" value="Galactose-binding domain-like"/>
    <property type="match status" value="1"/>
</dbReference>
<comment type="caution">
    <text evidence="2">The sequence shown here is derived from an EMBL/GenBank/DDBJ whole genome shotgun (WGS) entry which is preliminary data.</text>
</comment>
<dbReference type="InterPro" id="IPR029058">
    <property type="entry name" value="AB_hydrolase_fold"/>
</dbReference>
<reference evidence="2" key="1">
    <citation type="submission" date="2020-04" db="EMBL/GenBank/DDBJ databases">
        <authorList>
            <person name="Sombolestani A."/>
        </authorList>
    </citation>
    <scope>NUCLEOTIDE SEQUENCE</scope>
    <source>
        <strain evidence="2">LMG 31484</strain>
    </source>
</reference>
<dbReference type="SUPFAM" id="SSF53474">
    <property type="entry name" value="alpha/beta-Hydrolases"/>
    <property type="match status" value="1"/>
</dbReference>
<protein>
    <recommendedName>
        <fullName evidence="1">F5/8 type C domain-containing protein</fullName>
    </recommendedName>
</protein>
<evidence type="ECO:0000259" key="1">
    <source>
        <dbReference type="PROSITE" id="PS50022"/>
    </source>
</evidence>
<evidence type="ECO:0000313" key="2">
    <source>
        <dbReference type="EMBL" id="MBF0860411.1"/>
    </source>
</evidence>
<evidence type="ECO:0000313" key="3">
    <source>
        <dbReference type="Proteomes" id="UP000623107"/>
    </source>
</evidence>
<dbReference type="PANTHER" id="PTHR45713:SF6">
    <property type="entry name" value="F5_8 TYPE C DOMAIN-CONTAINING PROTEIN"/>
    <property type="match status" value="1"/>
</dbReference>
<dbReference type="PANTHER" id="PTHR45713">
    <property type="entry name" value="FTP DOMAIN-CONTAINING PROTEIN"/>
    <property type="match status" value="1"/>
</dbReference>
<dbReference type="InterPro" id="IPR051941">
    <property type="entry name" value="BG_Antigen-Binding_Lectin"/>
</dbReference>
<accession>A0ABR9Y9Q2</accession>